<dbReference type="InterPro" id="IPR011051">
    <property type="entry name" value="RmlC_Cupin_sf"/>
</dbReference>
<accession>A0ABY5PCS1</accession>
<dbReference type="SUPFAM" id="SSF51182">
    <property type="entry name" value="RmlC-like cupins"/>
    <property type="match status" value="1"/>
</dbReference>
<organism evidence="1 2">
    <name type="scientific">Svornostia abyssi</name>
    <dbReference type="NCBI Taxonomy" id="2898438"/>
    <lineage>
        <taxon>Bacteria</taxon>
        <taxon>Bacillati</taxon>
        <taxon>Actinomycetota</taxon>
        <taxon>Thermoleophilia</taxon>
        <taxon>Solirubrobacterales</taxon>
        <taxon>Baekduiaceae</taxon>
        <taxon>Svornostia</taxon>
    </lineage>
</organism>
<reference evidence="2" key="1">
    <citation type="submission" date="2021-11" db="EMBL/GenBank/DDBJ databases">
        <title>Cultivation dependent microbiological survey of springs from the worlds oldest radium mine currently devoted to the extraction of radon-saturated water.</title>
        <authorList>
            <person name="Kapinusova G."/>
            <person name="Smrhova T."/>
            <person name="Strejcek M."/>
            <person name="Suman J."/>
            <person name="Jani K."/>
            <person name="Pajer P."/>
            <person name="Uhlik O."/>
        </authorList>
    </citation>
    <scope>NUCLEOTIDE SEQUENCE [LARGE SCALE GENOMIC DNA]</scope>
    <source>
        <strain evidence="2">J379</strain>
    </source>
</reference>
<proteinExistence type="predicted"/>
<keyword evidence="2" id="KW-1185">Reference proteome</keyword>
<dbReference type="EMBL" id="CP088295">
    <property type="protein sequence ID" value="UUY02460.1"/>
    <property type="molecule type" value="Genomic_DNA"/>
</dbReference>
<protein>
    <submittedName>
        <fullName evidence="1">Uncharacterized protein</fullName>
    </submittedName>
</protein>
<dbReference type="RefSeq" id="WP_353862987.1">
    <property type="nucleotide sequence ID" value="NZ_CP088295.1"/>
</dbReference>
<dbReference type="InterPro" id="IPR014710">
    <property type="entry name" value="RmlC-like_jellyroll"/>
</dbReference>
<evidence type="ECO:0000313" key="2">
    <source>
        <dbReference type="Proteomes" id="UP001058860"/>
    </source>
</evidence>
<evidence type="ECO:0000313" key="1">
    <source>
        <dbReference type="EMBL" id="UUY02460.1"/>
    </source>
</evidence>
<name>A0ABY5PCS1_9ACTN</name>
<dbReference type="Proteomes" id="UP001058860">
    <property type="component" value="Chromosome"/>
</dbReference>
<gene>
    <name evidence="1" type="ORF">LRS13_17365</name>
</gene>
<dbReference type="Gene3D" id="2.60.120.10">
    <property type="entry name" value="Jelly Rolls"/>
    <property type="match status" value="1"/>
</dbReference>
<sequence length="58" mass="6182">MDGEVEVRNGASPQRGGPGLLAIFDPAERHEIRAVTDARLLLILAPWPGDGHPGARDL</sequence>